<gene>
    <name evidence="1" type="ORF">B7P43_G11453</name>
</gene>
<organism evidence="1 2">
    <name type="scientific">Cryptotermes secundus</name>
    <dbReference type="NCBI Taxonomy" id="105785"/>
    <lineage>
        <taxon>Eukaryota</taxon>
        <taxon>Metazoa</taxon>
        <taxon>Ecdysozoa</taxon>
        <taxon>Arthropoda</taxon>
        <taxon>Hexapoda</taxon>
        <taxon>Insecta</taxon>
        <taxon>Pterygota</taxon>
        <taxon>Neoptera</taxon>
        <taxon>Polyneoptera</taxon>
        <taxon>Dictyoptera</taxon>
        <taxon>Blattodea</taxon>
        <taxon>Blattoidea</taxon>
        <taxon>Termitoidae</taxon>
        <taxon>Kalotermitidae</taxon>
        <taxon>Cryptotermitinae</taxon>
        <taxon>Cryptotermes</taxon>
    </lineage>
</organism>
<evidence type="ECO:0000313" key="1">
    <source>
        <dbReference type="EMBL" id="PNF37724.1"/>
    </source>
</evidence>
<comment type="caution">
    <text evidence="1">The sequence shown here is derived from an EMBL/GenBank/DDBJ whole genome shotgun (WGS) entry which is preliminary data.</text>
</comment>
<dbReference type="Proteomes" id="UP000235965">
    <property type="component" value="Unassembled WGS sequence"/>
</dbReference>
<dbReference type="InParanoid" id="A0A2J7RA72"/>
<protein>
    <submittedName>
        <fullName evidence="1">Uncharacterized protein</fullName>
    </submittedName>
</protein>
<sequence>MSRKGASRLETEMQIWTRAMGIIPGRNSSEVFRKLCNNERKAVFERVMREIRPSHEVDHIRKNLALKRMSQKAEQRQMLAAKEEEIHMREHDFELAHQRLKVLNCELQAIKQRTRDLHTKKLILCYKRQDLEKDAVRYEELCEVANFFQEPKESGSGDVHSSYNKHTENCRNAVCECNAQIVELHKLYKMKDLDLEILHGRKKSVLEFVHCQMKDIPIMNIWHTLLHSIDCLNKELHSLTQRDLKESEHLQSVKECIDSEMKKFMKSHLELFAAHHSLQHKINSSNSECDTLLDRTAEMLQEKMLGRELSEDVQESGKVREWLELQIKFTDLDVIKSALQQEIKNLKANVNLSDSYILPLQEEEAKRISKEIERVQADIRTNYMWLTRSHAGQTETEEKLKQEITKLSKIFALDEHGVTTLDASVKGLQNAVEQELKEFMALPLHLLENVTLPLGSVIPSSQQILKYHHHHQYTGRELADVLTALEGAPSAAPHSIALQFLEKKLYLNFLNMAEMNTNDLKPSLAVLDISYMKNMDNAATTAVTEAVKLTEKSIEGCRVVAARAEDNYRAWLEHPLQHAVPEHLRIDEKHFEAWRCEYDNWLAALTDLESEEQVPQI</sequence>
<proteinExistence type="predicted"/>
<reference evidence="1 2" key="1">
    <citation type="submission" date="2017-12" db="EMBL/GenBank/DDBJ databases">
        <title>Hemimetabolous genomes reveal molecular basis of termite eusociality.</title>
        <authorList>
            <person name="Harrison M.C."/>
            <person name="Jongepier E."/>
            <person name="Robertson H.M."/>
            <person name="Arning N."/>
            <person name="Bitard-Feildel T."/>
            <person name="Chao H."/>
            <person name="Childers C.P."/>
            <person name="Dinh H."/>
            <person name="Doddapaneni H."/>
            <person name="Dugan S."/>
            <person name="Gowin J."/>
            <person name="Greiner C."/>
            <person name="Han Y."/>
            <person name="Hu H."/>
            <person name="Hughes D.S.T."/>
            <person name="Huylmans A.-K."/>
            <person name="Kemena C."/>
            <person name="Kremer L.P.M."/>
            <person name="Lee S.L."/>
            <person name="Lopez-Ezquerra A."/>
            <person name="Mallet L."/>
            <person name="Monroy-Kuhn J.M."/>
            <person name="Moser A."/>
            <person name="Murali S.C."/>
            <person name="Muzny D.M."/>
            <person name="Otani S."/>
            <person name="Piulachs M.-D."/>
            <person name="Poelchau M."/>
            <person name="Qu J."/>
            <person name="Schaub F."/>
            <person name="Wada-Katsumata A."/>
            <person name="Worley K.C."/>
            <person name="Xie Q."/>
            <person name="Ylla G."/>
            <person name="Poulsen M."/>
            <person name="Gibbs R.A."/>
            <person name="Schal C."/>
            <person name="Richards S."/>
            <person name="Belles X."/>
            <person name="Korb J."/>
            <person name="Bornberg-Bauer E."/>
        </authorList>
    </citation>
    <scope>NUCLEOTIDE SEQUENCE [LARGE SCALE GENOMIC DNA]</scope>
    <source>
        <tissue evidence="1">Whole body</tissue>
    </source>
</reference>
<keyword evidence="2" id="KW-1185">Reference proteome</keyword>
<accession>A0A2J7RA72</accession>
<dbReference type="AlphaFoldDB" id="A0A2J7RA72"/>
<dbReference type="EMBL" id="NEVH01006578">
    <property type="protein sequence ID" value="PNF37724.1"/>
    <property type="molecule type" value="Genomic_DNA"/>
</dbReference>
<name>A0A2J7RA72_9NEOP</name>
<dbReference type="OrthoDB" id="8188353at2759"/>
<evidence type="ECO:0000313" key="2">
    <source>
        <dbReference type="Proteomes" id="UP000235965"/>
    </source>
</evidence>